<dbReference type="Gene3D" id="3.60.21.10">
    <property type="match status" value="1"/>
</dbReference>
<dbReference type="OrthoDB" id="332939at2"/>
<name>A0A318S3J7_9DEIO</name>
<dbReference type="RefSeq" id="WP_110888132.1">
    <property type="nucleotide sequence ID" value="NZ_QJSX01000016.1"/>
</dbReference>
<dbReference type="SUPFAM" id="SSF56300">
    <property type="entry name" value="Metallo-dependent phosphatases"/>
    <property type="match status" value="1"/>
</dbReference>
<reference evidence="1 2" key="1">
    <citation type="submission" date="2018-06" db="EMBL/GenBank/DDBJ databases">
        <title>Genomic Encyclopedia of Type Strains, Phase IV (KMG-IV): sequencing the most valuable type-strain genomes for metagenomic binning, comparative biology and taxonomic classification.</title>
        <authorList>
            <person name="Goeker M."/>
        </authorList>
    </citation>
    <scope>NUCLEOTIDE SEQUENCE [LARGE SCALE GENOMIC DNA]</scope>
    <source>
        <strain evidence="1 2">DSM 18048</strain>
    </source>
</reference>
<proteinExistence type="predicted"/>
<dbReference type="InterPro" id="IPR051693">
    <property type="entry name" value="UPF0046_metallophosphoest"/>
</dbReference>
<sequence length="128" mass="14818">MAGNHDVRVEREPGAWRGLLPRNVTYFEVSGAEFQGVRFWGTPWTLTFYDWAFMEDEAQLRLRFARMPKDTPVRITHGPTWSFLDLTARGERAGSYAQLERLSLLGDHLRLHAHGYIHEAHGQLRVGR</sequence>
<dbReference type="InterPro" id="IPR029052">
    <property type="entry name" value="Metallo-depent_PP-like"/>
</dbReference>
<evidence type="ECO:0008006" key="3">
    <source>
        <dbReference type="Google" id="ProtNLM"/>
    </source>
</evidence>
<dbReference type="PANTHER" id="PTHR12905">
    <property type="entry name" value="METALLOPHOSPHOESTERASE"/>
    <property type="match status" value="1"/>
</dbReference>
<evidence type="ECO:0000313" key="2">
    <source>
        <dbReference type="Proteomes" id="UP000248326"/>
    </source>
</evidence>
<dbReference type="Proteomes" id="UP000248326">
    <property type="component" value="Unassembled WGS sequence"/>
</dbReference>
<dbReference type="AlphaFoldDB" id="A0A318S3J7"/>
<dbReference type="EMBL" id="QJSX01000016">
    <property type="protein sequence ID" value="PYE50939.1"/>
    <property type="molecule type" value="Genomic_DNA"/>
</dbReference>
<gene>
    <name evidence="1" type="ORF">DES52_1165</name>
</gene>
<keyword evidence="2" id="KW-1185">Reference proteome</keyword>
<accession>A0A318S3J7</accession>
<protein>
    <recommendedName>
        <fullName evidence="3">Calcineurin-like phosphoesterase family protein</fullName>
    </recommendedName>
</protein>
<dbReference type="PANTHER" id="PTHR12905:SF0">
    <property type="entry name" value="CALCINEURIN-LIKE PHOSPHOESTERASE DOMAIN-CONTAINING PROTEIN"/>
    <property type="match status" value="1"/>
</dbReference>
<organism evidence="1 2">
    <name type="scientific">Deinococcus yavapaiensis KR-236</name>
    <dbReference type="NCBI Taxonomy" id="694435"/>
    <lineage>
        <taxon>Bacteria</taxon>
        <taxon>Thermotogati</taxon>
        <taxon>Deinococcota</taxon>
        <taxon>Deinococci</taxon>
        <taxon>Deinococcales</taxon>
        <taxon>Deinococcaceae</taxon>
        <taxon>Deinococcus</taxon>
    </lineage>
</organism>
<evidence type="ECO:0000313" key="1">
    <source>
        <dbReference type="EMBL" id="PYE50939.1"/>
    </source>
</evidence>
<comment type="caution">
    <text evidence="1">The sequence shown here is derived from an EMBL/GenBank/DDBJ whole genome shotgun (WGS) entry which is preliminary data.</text>
</comment>